<dbReference type="AlphaFoldDB" id="A0A2P6RQP2"/>
<proteinExistence type="predicted"/>
<comment type="caution">
    <text evidence="2">The sequence shown here is derived from an EMBL/GenBank/DDBJ whole genome shotgun (WGS) entry which is preliminary data.</text>
</comment>
<organism evidence="2 3">
    <name type="scientific">Rosa chinensis</name>
    <name type="common">China rose</name>
    <dbReference type="NCBI Taxonomy" id="74649"/>
    <lineage>
        <taxon>Eukaryota</taxon>
        <taxon>Viridiplantae</taxon>
        <taxon>Streptophyta</taxon>
        <taxon>Embryophyta</taxon>
        <taxon>Tracheophyta</taxon>
        <taxon>Spermatophyta</taxon>
        <taxon>Magnoliopsida</taxon>
        <taxon>eudicotyledons</taxon>
        <taxon>Gunneridae</taxon>
        <taxon>Pentapetalae</taxon>
        <taxon>rosids</taxon>
        <taxon>fabids</taxon>
        <taxon>Rosales</taxon>
        <taxon>Rosaceae</taxon>
        <taxon>Rosoideae</taxon>
        <taxon>Rosoideae incertae sedis</taxon>
        <taxon>Rosa</taxon>
    </lineage>
</organism>
<gene>
    <name evidence="2" type="ORF">RchiOBHm_Chr2g0113981</name>
</gene>
<protein>
    <submittedName>
        <fullName evidence="2">Uncharacterized protein</fullName>
    </submittedName>
</protein>
<sequence>MGRPKSLRSKAAHFVIYITTGLLNPISDKPSEPSPSPPPEDVDGSR</sequence>
<dbReference type="Gramene" id="PRQ48727">
    <property type="protein sequence ID" value="PRQ48727"/>
    <property type="gene ID" value="RchiOBHm_Chr2g0113981"/>
</dbReference>
<evidence type="ECO:0000256" key="1">
    <source>
        <dbReference type="SAM" id="MobiDB-lite"/>
    </source>
</evidence>
<name>A0A2P6RQP2_ROSCH</name>
<keyword evidence="3" id="KW-1185">Reference proteome</keyword>
<feature type="region of interest" description="Disordered" evidence="1">
    <location>
        <begin position="23"/>
        <end position="46"/>
    </location>
</feature>
<evidence type="ECO:0000313" key="3">
    <source>
        <dbReference type="Proteomes" id="UP000238479"/>
    </source>
</evidence>
<dbReference type="EMBL" id="PDCK01000040">
    <property type="protein sequence ID" value="PRQ48727.1"/>
    <property type="molecule type" value="Genomic_DNA"/>
</dbReference>
<dbReference type="Proteomes" id="UP000238479">
    <property type="component" value="Chromosome 2"/>
</dbReference>
<accession>A0A2P6RQP2</accession>
<reference evidence="2 3" key="1">
    <citation type="journal article" date="2018" name="Nat. Genet.">
        <title>The Rosa genome provides new insights in the design of modern roses.</title>
        <authorList>
            <person name="Bendahmane M."/>
        </authorList>
    </citation>
    <scope>NUCLEOTIDE SEQUENCE [LARGE SCALE GENOMIC DNA]</scope>
    <source>
        <strain evidence="3">cv. Old Blush</strain>
    </source>
</reference>
<evidence type="ECO:0000313" key="2">
    <source>
        <dbReference type="EMBL" id="PRQ48727.1"/>
    </source>
</evidence>